<accession>A0A1S1LE29</accession>
<dbReference type="GeneID" id="57170053"/>
<organism evidence="1 2">
    <name type="scientific">Mycobacteroides franklinii</name>
    <dbReference type="NCBI Taxonomy" id="948102"/>
    <lineage>
        <taxon>Bacteria</taxon>
        <taxon>Bacillati</taxon>
        <taxon>Actinomycetota</taxon>
        <taxon>Actinomycetes</taxon>
        <taxon>Mycobacteriales</taxon>
        <taxon>Mycobacteriaceae</taxon>
        <taxon>Mycobacteroides</taxon>
    </lineage>
</organism>
<reference evidence="1 2" key="1">
    <citation type="submission" date="2016-10" db="EMBL/GenBank/DDBJ databases">
        <title>Evaluation of Human, Veterinary and Environmental Mycobacterium chelonae Isolates by Core Genome Phylogenomic Analysis, Targeted Gene Comparison, and Anti-microbial Susceptibility Patterns: A Tale of Mistaken Identities.</title>
        <authorList>
            <person name="Fogelson S.B."/>
            <person name="Camus A.C."/>
            <person name="Lorenz W."/>
            <person name="Vasireddy R."/>
            <person name="Vasireddy S."/>
            <person name="Smith T."/>
            <person name="Brown-Elliott B.A."/>
            <person name="Wallace R.J.Jr."/>
            <person name="Hasan N.A."/>
            <person name="Reischl U."/>
            <person name="Sanchez S."/>
        </authorList>
    </citation>
    <scope>NUCLEOTIDE SEQUENCE [LARGE SCALE GENOMIC DNA]</scope>
    <source>
        <strain evidence="1 2">1559</strain>
    </source>
</reference>
<proteinExistence type="predicted"/>
<gene>
    <name evidence="1" type="ORF">BKG76_17960</name>
</gene>
<dbReference type="EMBL" id="MLIK01000019">
    <property type="protein sequence ID" value="OHU22350.1"/>
    <property type="molecule type" value="Genomic_DNA"/>
</dbReference>
<protein>
    <submittedName>
        <fullName evidence="1">Uncharacterized protein</fullName>
    </submittedName>
</protein>
<evidence type="ECO:0000313" key="1">
    <source>
        <dbReference type="EMBL" id="OHU22350.1"/>
    </source>
</evidence>
<comment type="caution">
    <text evidence="1">The sequence shown here is derived from an EMBL/GenBank/DDBJ whole genome shotgun (WGS) entry which is preliminary data.</text>
</comment>
<dbReference type="AlphaFoldDB" id="A0A1S1LE29"/>
<dbReference type="Proteomes" id="UP000179616">
    <property type="component" value="Unassembled WGS sequence"/>
</dbReference>
<name>A0A1S1LE29_9MYCO</name>
<dbReference type="RefSeq" id="WP_070938790.1">
    <property type="nucleotide sequence ID" value="NZ_MAFQ01000015.1"/>
</dbReference>
<sequence length="83" mass="7652">MPGGGGVVVVGGVGGAPLGVDVGNVVTIVFVCSVDVVVVGVVVVGRLVVVCTGLGVDVVTLGVGTQVYPGGGCGGAGSGRVMS</sequence>
<evidence type="ECO:0000313" key="2">
    <source>
        <dbReference type="Proteomes" id="UP000179616"/>
    </source>
</evidence>
<dbReference type="STRING" id="948102.BKG76_17960"/>